<name>A0AAD5BLU7_AMBAR</name>
<dbReference type="AlphaFoldDB" id="A0AAD5BLU7"/>
<dbReference type="EMBL" id="JAMZMK010011856">
    <property type="protein sequence ID" value="KAI7725777.1"/>
    <property type="molecule type" value="Genomic_DNA"/>
</dbReference>
<evidence type="ECO:0000256" key="1">
    <source>
        <dbReference type="SAM" id="MobiDB-lite"/>
    </source>
</evidence>
<organism evidence="2 3">
    <name type="scientific">Ambrosia artemisiifolia</name>
    <name type="common">Common ragweed</name>
    <dbReference type="NCBI Taxonomy" id="4212"/>
    <lineage>
        <taxon>Eukaryota</taxon>
        <taxon>Viridiplantae</taxon>
        <taxon>Streptophyta</taxon>
        <taxon>Embryophyta</taxon>
        <taxon>Tracheophyta</taxon>
        <taxon>Spermatophyta</taxon>
        <taxon>Magnoliopsida</taxon>
        <taxon>eudicotyledons</taxon>
        <taxon>Gunneridae</taxon>
        <taxon>Pentapetalae</taxon>
        <taxon>asterids</taxon>
        <taxon>campanulids</taxon>
        <taxon>Asterales</taxon>
        <taxon>Asteraceae</taxon>
        <taxon>Asteroideae</taxon>
        <taxon>Heliantheae alliance</taxon>
        <taxon>Heliantheae</taxon>
        <taxon>Ambrosia</taxon>
    </lineage>
</organism>
<reference evidence="2" key="1">
    <citation type="submission" date="2022-06" db="EMBL/GenBank/DDBJ databases">
        <title>Uncovering the hologenomic basis of an extraordinary plant invasion.</title>
        <authorList>
            <person name="Bieker V.C."/>
            <person name="Martin M.D."/>
            <person name="Gilbert T."/>
            <person name="Hodgins K."/>
            <person name="Battlay P."/>
            <person name="Petersen B."/>
            <person name="Wilson J."/>
        </authorList>
    </citation>
    <scope>NUCLEOTIDE SEQUENCE</scope>
    <source>
        <strain evidence="2">AA19_3_7</strain>
        <tissue evidence="2">Leaf</tissue>
    </source>
</reference>
<evidence type="ECO:0000313" key="2">
    <source>
        <dbReference type="EMBL" id="KAI7725777.1"/>
    </source>
</evidence>
<proteinExistence type="predicted"/>
<evidence type="ECO:0000313" key="3">
    <source>
        <dbReference type="Proteomes" id="UP001206925"/>
    </source>
</evidence>
<accession>A0AAD5BLU7</accession>
<dbReference type="Proteomes" id="UP001206925">
    <property type="component" value="Unassembled WGS sequence"/>
</dbReference>
<feature type="region of interest" description="Disordered" evidence="1">
    <location>
        <begin position="1"/>
        <end position="29"/>
    </location>
</feature>
<protein>
    <submittedName>
        <fullName evidence="2">Uncharacterized protein</fullName>
    </submittedName>
</protein>
<comment type="caution">
    <text evidence="2">The sequence shown here is derived from an EMBL/GenBank/DDBJ whole genome shotgun (WGS) entry which is preliminary data.</text>
</comment>
<keyword evidence="3" id="KW-1185">Reference proteome</keyword>
<sequence>MTPPYTFEGVGKDTTGTTQDVGEASGKLADQITPVAPEDLKVNEESSSKDPGLMKNRVRLRVCDNAAEKNGIPTVDDKKYFEKDTLYKIKIMVVKYLRDIQHPRAELINGPKIHREKIDCATRNNVDRLHGR</sequence>
<gene>
    <name evidence="2" type="ORF">M8C21_013948</name>
</gene>